<evidence type="ECO:0000313" key="2">
    <source>
        <dbReference type="Proteomes" id="UP000000364"/>
    </source>
</evidence>
<dbReference type="AlphaFoldDB" id="A2RMT5"/>
<evidence type="ECO:0000313" key="1">
    <source>
        <dbReference type="EMBL" id="CAL98621.1"/>
    </source>
</evidence>
<name>A2RMT5_LACLM</name>
<organism evidence="1 2">
    <name type="scientific">Lactococcus lactis subsp. cremoris (strain MG1363)</name>
    <dbReference type="NCBI Taxonomy" id="416870"/>
    <lineage>
        <taxon>Bacteria</taxon>
        <taxon>Bacillati</taxon>
        <taxon>Bacillota</taxon>
        <taxon>Bacilli</taxon>
        <taxon>Lactobacillales</taxon>
        <taxon>Streptococcaceae</taxon>
        <taxon>Lactococcus</taxon>
        <taxon>Lactococcus cremoris subsp. cremoris</taxon>
    </lineage>
</organism>
<dbReference type="Proteomes" id="UP000000364">
    <property type="component" value="Chromosome"/>
</dbReference>
<dbReference type="HOGENOM" id="CLU_3185154_0_0_9"/>
<dbReference type="EMBL" id="AM406671">
    <property type="protein sequence ID" value="CAL98621.1"/>
    <property type="molecule type" value="Genomic_DNA"/>
</dbReference>
<reference evidence="1 2" key="1">
    <citation type="journal article" date="2007" name="J. Bacteriol.">
        <title>The complete genome sequence of the lactic acid bacterial paradigm Lactococcus lactis subsp. cremoris MG1363.</title>
        <authorList>
            <person name="Wegmann U."/>
            <person name="O'Connell-Motherway M."/>
            <person name="Zomer A."/>
            <person name="Buist G."/>
            <person name="Shearman C."/>
            <person name="Canchaya C."/>
            <person name="Ventura M."/>
            <person name="Goesmann A."/>
            <person name="Gasson M.J."/>
            <person name="Kuipers O.P."/>
            <person name="van Sinderen D."/>
            <person name="Kok J."/>
        </authorList>
    </citation>
    <scope>NUCLEOTIDE SEQUENCE [LARGE SCALE GENOMIC DNA]</scope>
    <source>
        <strain evidence="1 2">MG1363</strain>
    </source>
</reference>
<proteinExistence type="predicted"/>
<protein>
    <submittedName>
        <fullName evidence="1">Uncharacterized protein</fullName>
    </submittedName>
</protein>
<sequence length="46" mass="5260">MVPPSFFLSVKLTDRNSNRVTCDTLKLTLSSVQDFSNLIRDKKICQ</sequence>
<accession>A2RMT5</accession>
<dbReference type="KEGG" id="llm:llmg_2054"/>
<gene>
    <name evidence="1" type="ordered locus">llmg_2054</name>
</gene>